<dbReference type="AlphaFoldDB" id="A0A4U5NWD7"/>
<protein>
    <submittedName>
        <fullName evidence="1">Uncharacterized protein</fullName>
    </submittedName>
</protein>
<reference evidence="1 2" key="2">
    <citation type="journal article" date="2019" name="G3 (Bethesda)">
        <title>Hybrid Assembly of the Genome of the Entomopathogenic Nematode Steinernema carpocapsae Identifies the X-Chromosome.</title>
        <authorList>
            <person name="Serra L."/>
            <person name="Macchietto M."/>
            <person name="Macias-Munoz A."/>
            <person name="McGill C.J."/>
            <person name="Rodriguez I.M."/>
            <person name="Rodriguez B."/>
            <person name="Murad R."/>
            <person name="Mortazavi A."/>
        </authorList>
    </citation>
    <scope>NUCLEOTIDE SEQUENCE [LARGE SCALE GENOMIC DNA]</scope>
    <source>
        <strain evidence="1 2">ALL</strain>
    </source>
</reference>
<keyword evidence="2" id="KW-1185">Reference proteome</keyword>
<accession>A0A4U5NWD7</accession>
<gene>
    <name evidence="1" type="ORF">L596_011931</name>
</gene>
<sequence>MDESIGAYRLANANFATLKPMKVGNAKRAFRCYCQLSKSSVNANLLEASESYAHQIKLFRQVSDLPPPEMFGLWNEPEFH</sequence>
<comment type="caution">
    <text evidence="1">The sequence shown here is derived from an EMBL/GenBank/DDBJ whole genome shotgun (WGS) entry which is preliminary data.</text>
</comment>
<dbReference type="Proteomes" id="UP000298663">
    <property type="component" value="Unassembled WGS sequence"/>
</dbReference>
<reference evidence="1 2" key="1">
    <citation type="journal article" date="2015" name="Genome Biol.">
        <title>Comparative genomics of Steinernema reveals deeply conserved gene regulatory networks.</title>
        <authorList>
            <person name="Dillman A.R."/>
            <person name="Macchietto M."/>
            <person name="Porter C.F."/>
            <person name="Rogers A."/>
            <person name="Williams B."/>
            <person name="Antoshechkin I."/>
            <person name="Lee M.M."/>
            <person name="Goodwin Z."/>
            <person name="Lu X."/>
            <person name="Lewis E.E."/>
            <person name="Goodrich-Blair H."/>
            <person name="Stock S.P."/>
            <person name="Adams B.J."/>
            <person name="Sternberg P.W."/>
            <person name="Mortazavi A."/>
        </authorList>
    </citation>
    <scope>NUCLEOTIDE SEQUENCE [LARGE SCALE GENOMIC DNA]</scope>
    <source>
        <strain evidence="1 2">ALL</strain>
    </source>
</reference>
<organism evidence="1 2">
    <name type="scientific">Steinernema carpocapsae</name>
    <name type="common">Entomopathogenic nematode</name>
    <dbReference type="NCBI Taxonomy" id="34508"/>
    <lineage>
        <taxon>Eukaryota</taxon>
        <taxon>Metazoa</taxon>
        <taxon>Ecdysozoa</taxon>
        <taxon>Nematoda</taxon>
        <taxon>Chromadorea</taxon>
        <taxon>Rhabditida</taxon>
        <taxon>Tylenchina</taxon>
        <taxon>Panagrolaimomorpha</taxon>
        <taxon>Strongyloidoidea</taxon>
        <taxon>Steinernematidae</taxon>
        <taxon>Steinernema</taxon>
    </lineage>
</organism>
<evidence type="ECO:0000313" key="2">
    <source>
        <dbReference type="Proteomes" id="UP000298663"/>
    </source>
</evidence>
<dbReference type="EMBL" id="AZBU02000003">
    <property type="protein sequence ID" value="TKR87554.1"/>
    <property type="molecule type" value="Genomic_DNA"/>
</dbReference>
<evidence type="ECO:0000313" key="1">
    <source>
        <dbReference type="EMBL" id="TKR87554.1"/>
    </source>
</evidence>
<name>A0A4U5NWD7_STECR</name>
<proteinExistence type="predicted"/>